<dbReference type="OrthoDB" id="10553250at2759"/>
<protein>
    <submittedName>
        <fullName evidence="2">Unplaced genomic scaffold scaffold_2695, whole genome shotgun sequence</fullName>
    </submittedName>
</protein>
<name>A0A0D0DFC6_9AGAM</name>
<evidence type="ECO:0000313" key="3">
    <source>
        <dbReference type="Proteomes" id="UP000054538"/>
    </source>
</evidence>
<proteinExistence type="predicted"/>
<sequence length="114" mass="12907">MDDPKDTVEDFEQVNEGMLVESDGTSKMTSWAGEGDGEGTTATKKKTQKWEWDRVQELLQQVELCPTPTHVLNLKQCKNNLDIYHRQEYHDKAQMLISASKLNGDTDVCNGPVH</sequence>
<accession>A0A0D0DFC6</accession>
<reference evidence="3" key="2">
    <citation type="submission" date="2015-01" db="EMBL/GenBank/DDBJ databases">
        <title>Evolutionary Origins and Diversification of the Mycorrhizal Mutualists.</title>
        <authorList>
            <consortium name="DOE Joint Genome Institute"/>
            <consortium name="Mycorrhizal Genomics Consortium"/>
            <person name="Kohler A."/>
            <person name="Kuo A."/>
            <person name="Nagy L.G."/>
            <person name="Floudas D."/>
            <person name="Copeland A."/>
            <person name="Barry K.W."/>
            <person name="Cichocki N."/>
            <person name="Veneault-Fourrey C."/>
            <person name="LaButti K."/>
            <person name="Lindquist E.A."/>
            <person name="Lipzen A."/>
            <person name="Lundell T."/>
            <person name="Morin E."/>
            <person name="Murat C."/>
            <person name="Riley R."/>
            <person name="Ohm R."/>
            <person name="Sun H."/>
            <person name="Tunlid A."/>
            <person name="Henrissat B."/>
            <person name="Grigoriev I.V."/>
            <person name="Hibbett D.S."/>
            <person name="Martin F."/>
        </authorList>
    </citation>
    <scope>NUCLEOTIDE SEQUENCE [LARGE SCALE GENOMIC DNA]</scope>
    <source>
        <strain evidence="3">Ve08.2h10</strain>
    </source>
</reference>
<dbReference type="HOGENOM" id="CLU_2121818_0_0_1"/>
<reference evidence="2 3" key="1">
    <citation type="submission" date="2014-04" db="EMBL/GenBank/DDBJ databases">
        <authorList>
            <consortium name="DOE Joint Genome Institute"/>
            <person name="Kuo A."/>
            <person name="Kohler A."/>
            <person name="Jargeat P."/>
            <person name="Nagy L.G."/>
            <person name="Floudas D."/>
            <person name="Copeland A."/>
            <person name="Barry K.W."/>
            <person name="Cichocki N."/>
            <person name="Veneault-Fourrey C."/>
            <person name="LaButti K."/>
            <person name="Lindquist E.A."/>
            <person name="Lipzen A."/>
            <person name="Lundell T."/>
            <person name="Morin E."/>
            <person name="Murat C."/>
            <person name="Sun H."/>
            <person name="Tunlid A."/>
            <person name="Henrissat B."/>
            <person name="Grigoriev I.V."/>
            <person name="Hibbett D.S."/>
            <person name="Martin F."/>
            <person name="Nordberg H.P."/>
            <person name="Cantor M.N."/>
            <person name="Hua S.X."/>
        </authorList>
    </citation>
    <scope>NUCLEOTIDE SEQUENCE [LARGE SCALE GENOMIC DNA]</scope>
    <source>
        <strain evidence="2 3">Ve08.2h10</strain>
    </source>
</reference>
<dbReference type="AlphaFoldDB" id="A0A0D0DFC6"/>
<keyword evidence="3" id="KW-1185">Reference proteome</keyword>
<dbReference type="InParanoid" id="A0A0D0DFC6"/>
<dbReference type="EMBL" id="KN827517">
    <property type="protein sequence ID" value="KIK76390.1"/>
    <property type="molecule type" value="Genomic_DNA"/>
</dbReference>
<evidence type="ECO:0000313" key="2">
    <source>
        <dbReference type="EMBL" id="KIK76390.1"/>
    </source>
</evidence>
<organism evidence="2 3">
    <name type="scientific">Paxillus rubicundulus Ve08.2h10</name>
    <dbReference type="NCBI Taxonomy" id="930991"/>
    <lineage>
        <taxon>Eukaryota</taxon>
        <taxon>Fungi</taxon>
        <taxon>Dikarya</taxon>
        <taxon>Basidiomycota</taxon>
        <taxon>Agaricomycotina</taxon>
        <taxon>Agaricomycetes</taxon>
        <taxon>Agaricomycetidae</taxon>
        <taxon>Boletales</taxon>
        <taxon>Paxilineae</taxon>
        <taxon>Paxillaceae</taxon>
        <taxon>Paxillus</taxon>
    </lineage>
</organism>
<dbReference type="Proteomes" id="UP000054538">
    <property type="component" value="Unassembled WGS sequence"/>
</dbReference>
<evidence type="ECO:0000256" key="1">
    <source>
        <dbReference type="SAM" id="MobiDB-lite"/>
    </source>
</evidence>
<feature type="region of interest" description="Disordered" evidence="1">
    <location>
        <begin position="1"/>
        <end position="45"/>
    </location>
</feature>
<gene>
    <name evidence="2" type="ORF">PAXRUDRAFT_28972</name>
</gene>